<dbReference type="PANTHER" id="PTHR40037:SF1">
    <property type="entry name" value="PHOSPHOESTERASE SAOUHSC_00951-RELATED"/>
    <property type="match status" value="1"/>
</dbReference>
<dbReference type="Pfam" id="PF13563">
    <property type="entry name" value="2_5_RNA_ligase2"/>
    <property type="match status" value="1"/>
</dbReference>
<gene>
    <name evidence="1" type="ORF">UW30_C0002G0060</name>
</gene>
<proteinExistence type="predicted"/>
<protein>
    <recommendedName>
        <fullName evidence="3">2'-5' RNA ligase</fullName>
    </recommendedName>
</protein>
<dbReference type="Gene3D" id="3.90.1140.10">
    <property type="entry name" value="Cyclic phosphodiesterase"/>
    <property type="match status" value="1"/>
</dbReference>
<dbReference type="PANTHER" id="PTHR40037">
    <property type="entry name" value="PHOSPHOESTERASE YJCG-RELATED"/>
    <property type="match status" value="1"/>
</dbReference>
<evidence type="ECO:0000313" key="2">
    <source>
        <dbReference type="Proteomes" id="UP000034736"/>
    </source>
</evidence>
<sequence length="177" mass="20885">MRYCIVYLLFGEAKAAHEKLTAEIADKFGVFRLNGYFPPHITLRRPFETDSIEEIGSLVDKFAEVHSQSTLELKGFNYFRKDVVYVDAFPSLETLKTIEELGISLRTFPGLEFDDFEKELKLHATVAYKDKKIEEKFDEIWDWVSEKNFDFDVELDNISILKKQNNVWILHKQYFLK</sequence>
<dbReference type="InterPro" id="IPR009097">
    <property type="entry name" value="Cyclic_Pdiesterase"/>
</dbReference>
<evidence type="ECO:0008006" key="3">
    <source>
        <dbReference type="Google" id="ProtNLM"/>
    </source>
</evidence>
<organism evidence="1 2">
    <name type="scientific">Candidatus Giovannonibacteria bacterium GW2011_GWA2_44_13b</name>
    <dbReference type="NCBI Taxonomy" id="1618647"/>
    <lineage>
        <taxon>Bacteria</taxon>
        <taxon>Candidatus Giovannoniibacteriota</taxon>
    </lineage>
</organism>
<dbReference type="SUPFAM" id="SSF55144">
    <property type="entry name" value="LigT-like"/>
    <property type="match status" value="1"/>
</dbReference>
<dbReference type="STRING" id="1618647.UW30_C0002G0060"/>
<dbReference type="EMBL" id="LCHU01000002">
    <property type="protein sequence ID" value="KKT42149.1"/>
    <property type="molecule type" value="Genomic_DNA"/>
</dbReference>
<evidence type="ECO:0000313" key="1">
    <source>
        <dbReference type="EMBL" id="KKT42149.1"/>
    </source>
</evidence>
<accession>A0A0G1K2W7</accession>
<dbReference type="AlphaFoldDB" id="A0A0G1K2W7"/>
<dbReference type="Proteomes" id="UP000034736">
    <property type="component" value="Unassembled WGS sequence"/>
</dbReference>
<reference evidence="1 2" key="1">
    <citation type="journal article" date="2015" name="Nature">
        <title>rRNA introns, odd ribosomes, and small enigmatic genomes across a large radiation of phyla.</title>
        <authorList>
            <person name="Brown C.T."/>
            <person name="Hug L.A."/>
            <person name="Thomas B.C."/>
            <person name="Sharon I."/>
            <person name="Castelle C.J."/>
            <person name="Singh A."/>
            <person name="Wilkins M.J."/>
            <person name="Williams K.H."/>
            <person name="Banfield J.F."/>
        </authorList>
    </citation>
    <scope>NUCLEOTIDE SEQUENCE [LARGE SCALE GENOMIC DNA]</scope>
</reference>
<dbReference type="InterPro" id="IPR050580">
    <property type="entry name" value="2H_phosphoesterase_YjcG-like"/>
</dbReference>
<name>A0A0G1K2W7_9BACT</name>
<comment type="caution">
    <text evidence="1">The sequence shown here is derived from an EMBL/GenBank/DDBJ whole genome shotgun (WGS) entry which is preliminary data.</text>
</comment>